<keyword evidence="1" id="KW-0732">Signal</keyword>
<proteinExistence type="predicted"/>
<protein>
    <submittedName>
        <fullName evidence="2">Uncharacterized protein</fullName>
    </submittedName>
</protein>
<dbReference type="InParanoid" id="J9DHQ1"/>
<sequence length="161" mass="18914">MLFILYHLLFIKASDLQIVSTRIKKIDSDINRFEYDISENLNIIQQLKNHLCSESRHMSIKAKIDGEISVLESEKSKIQSADPTLFRENNGKTKEQAIDEIEYKIRQKNAQWETQIKNYNESLSNKIGYEQLNAAHQNKIDSLKSEKEYLQLILERKRISI</sequence>
<dbReference type="AlphaFoldDB" id="J9DHQ1"/>
<feature type="signal peptide" evidence="1">
    <location>
        <begin position="1"/>
        <end position="16"/>
    </location>
</feature>
<dbReference type="EMBL" id="AFBI03000087">
    <property type="protein sequence ID" value="EJW02140.1"/>
    <property type="molecule type" value="Genomic_DNA"/>
</dbReference>
<accession>J9DHQ1</accession>
<evidence type="ECO:0000313" key="2">
    <source>
        <dbReference type="EMBL" id="EJW02140.1"/>
    </source>
</evidence>
<evidence type="ECO:0000256" key="1">
    <source>
        <dbReference type="SAM" id="SignalP"/>
    </source>
</evidence>
<comment type="caution">
    <text evidence="2">The sequence shown here is derived from an EMBL/GenBank/DDBJ whole genome shotgun (WGS) entry which is preliminary data.</text>
</comment>
<dbReference type="Proteomes" id="UP000003163">
    <property type="component" value="Unassembled WGS sequence"/>
</dbReference>
<feature type="chain" id="PRO_5003821632" evidence="1">
    <location>
        <begin position="17"/>
        <end position="161"/>
    </location>
</feature>
<keyword evidence="3" id="KW-1185">Reference proteome</keyword>
<gene>
    <name evidence="2" type="ORF">EDEG_03408</name>
</gene>
<dbReference type="VEuPathDB" id="MicrosporidiaDB:EDEG_03408"/>
<reference evidence="2 3" key="1">
    <citation type="submission" date="2011-08" db="EMBL/GenBank/DDBJ databases">
        <authorList>
            <person name="Liu Z.J."/>
            <person name="Shi F.L."/>
            <person name="Lu J.Q."/>
            <person name="Li M."/>
            <person name="Wang Z.L."/>
        </authorList>
    </citation>
    <scope>NUCLEOTIDE SEQUENCE [LARGE SCALE GENOMIC DNA]</scope>
    <source>
        <strain evidence="2 3">USNM 41457</strain>
    </source>
</reference>
<reference evidence="3" key="2">
    <citation type="submission" date="2015-07" db="EMBL/GenBank/DDBJ databases">
        <title>Contrasting host-pathogen interactions and genome evolution in two generalist and specialist microsporidian pathogens of mosquitoes.</title>
        <authorList>
            <consortium name="The Broad Institute Genomics Platform"/>
            <consortium name="The Broad Institute Genome Sequencing Center for Infectious Disease"/>
            <person name="Cuomo C.A."/>
            <person name="Sanscrainte N.D."/>
            <person name="Goldberg J.M."/>
            <person name="Heiman D."/>
            <person name="Young S."/>
            <person name="Zeng Q."/>
            <person name="Becnel J.J."/>
            <person name="Birren B.W."/>
        </authorList>
    </citation>
    <scope>NUCLEOTIDE SEQUENCE [LARGE SCALE GENOMIC DNA]</scope>
    <source>
        <strain evidence="3">USNM 41457</strain>
    </source>
</reference>
<dbReference type="HOGENOM" id="CLU_139272_0_0_1"/>
<evidence type="ECO:0000313" key="3">
    <source>
        <dbReference type="Proteomes" id="UP000003163"/>
    </source>
</evidence>
<organism evidence="2 3">
    <name type="scientific">Edhazardia aedis (strain USNM 41457)</name>
    <name type="common">Microsporidian parasite</name>
    <dbReference type="NCBI Taxonomy" id="1003232"/>
    <lineage>
        <taxon>Eukaryota</taxon>
        <taxon>Fungi</taxon>
        <taxon>Fungi incertae sedis</taxon>
        <taxon>Microsporidia</taxon>
        <taxon>Edhazardia</taxon>
    </lineage>
</organism>
<name>J9DHQ1_EDHAE</name>